<evidence type="ECO:0000256" key="1">
    <source>
        <dbReference type="SAM" id="MobiDB-lite"/>
    </source>
</evidence>
<feature type="compositionally biased region" description="Basic and acidic residues" evidence="1">
    <location>
        <begin position="203"/>
        <end position="216"/>
    </location>
</feature>
<feature type="compositionally biased region" description="Acidic residues" evidence="1">
    <location>
        <begin position="266"/>
        <end position="276"/>
    </location>
</feature>
<accession>A0A4Y8CY51</accession>
<comment type="caution">
    <text evidence="2">The sequence shown here is derived from an EMBL/GenBank/DDBJ whole genome shotgun (WGS) entry which is preliminary data.</text>
</comment>
<feature type="compositionally biased region" description="Acidic residues" evidence="1">
    <location>
        <begin position="284"/>
        <end position="304"/>
    </location>
</feature>
<feature type="region of interest" description="Disordered" evidence="1">
    <location>
        <begin position="186"/>
        <end position="304"/>
    </location>
</feature>
<gene>
    <name evidence="2" type="ORF">BOTCAL_0275g00100</name>
</gene>
<dbReference type="Proteomes" id="UP000297299">
    <property type="component" value="Unassembled WGS sequence"/>
</dbReference>
<sequence length="304" mass="35579">MEKEWQEHPDWKKENDSRNAYNLNFRDEPDLPLSKSPEPYRRHLDVIVKSPNKLKEVRKKLDAFANKGRPPTPHSPFPSIKERFRRSRLFLQWNWRKSDAESRVASPVQTTQSLRPFLVRARSKSVSIGQSSHQFLDETIKFTWPTEEREIRQAIDQIEDQHANQHTNQRAIRSNNPIIDLISDNEEDEPLQPQTLPVSATSNRDEDGNRNNDERSSISVSQPARAETMQHWRGHNAIQGDPQKEDLITNYESVRRENHNPKVFEEEIWSDSDDEADPKLIQDSDLESESEAGLNQEEEEEEEE</sequence>
<feature type="compositionally biased region" description="Basic and acidic residues" evidence="1">
    <location>
        <begin position="1"/>
        <end position="17"/>
    </location>
</feature>
<feature type="compositionally biased region" description="Basic and acidic residues" evidence="1">
    <location>
        <begin position="242"/>
        <end position="265"/>
    </location>
</feature>
<dbReference type="EMBL" id="PHWZ01000274">
    <property type="protein sequence ID" value="TEY50621.1"/>
    <property type="molecule type" value="Genomic_DNA"/>
</dbReference>
<proteinExistence type="predicted"/>
<evidence type="ECO:0000313" key="3">
    <source>
        <dbReference type="Proteomes" id="UP000297299"/>
    </source>
</evidence>
<protein>
    <submittedName>
        <fullName evidence="2">Uncharacterized protein</fullName>
    </submittedName>
</protein>
<reference evidence="2 3" key="1">
    <citation type="submission" date="2017-11" db="EMBL/GenBank/DDBJ databases">
        <title>Comparative genomics of Botrytis spp.</title>
        <authorList>
            <person name="Valero-Jimenez C.A."/>
            <person name="Tapia P."/>
            <person name="Veloso J."/>
            <person name="Silva-Moreno E."/>
            <person name="Staats M."/>
            <person name="Valdes J.H."/>
            <person name="Van Kan J.A.L."/>
        </authorList>
    </citation>
    <scope>NUCLEOTIDE SEQUENCE [LARGE SCALE GENOMIC DNA]</scope>
    <source>
        <strain evidence="2 3">MUCL2830</strain>
    </source>
</reference>
<organism evidence="2 3">
    <name type="scientific">Botryotinia calthae</name>
    <dbReference type="NCBI Taxonomy" id="38488"/>
    <lineage>
        <taxon>Eukaryota</taxon>
        <taxon>Fungi</taxon>
        <taxon>Dikarya</taxon>
        <taxon>Ascomycota</taxon>
        <taxon>Pezizomycotina</taxon>
        <taxon>Leotiomycetes</taxon>
        <taxon>Helotiales</taxon>
        <taxon>Sclerotiniaceae</taxon>
        <taxon>Botryotinia</taxon>
    </lineage>
</organism>
<feature type="region of interest" description="Disordered" evidence="1">
    <location>
        <begin position="1"/>
        <end position="38"/>
    </location>
</feature>
<keyword evidence="3" id="KW-1185">Reference proteome</keyword>
<name>A0A4Y8CY51_9HELO</name>
<evidence type="ECO:0000313" key="2">
    <source>
        <dbReference type="EMBL" id="TEY50621.1"/>
    </source>
</evidence>
<dbReference type="AlphaFoldDB" id="A0A4Y8CY51"/>
<feature type="compositionally biased region" description="Polar residues" evidence="1">
    <location>
        <begin position="192"/>
        <end position="202"/>
    </location>
</feature>